<protein>
    <submittedName>
        <fullName evidence="1">Uncharacterized protein</fullName>
    </submittedName>
</protein>
<sequence length="82" mass="8542">MDDDAFWAAVDAVEVSPDPEEEDDFWSCDAEIAAGANVAGGMQHSACSLSYDTLATATDDDDDDDGVAGGMQHSACSLSYDT</sequence>
<dbReference type="AlphaFoldDB" id="A0AAE0LI47"/>
<organism evidence="1 2">
    <name type="scientific">Cymbomonas tetramitiformis</name>
    <dbReference type="NCBI Taxonomy" id="36881"/>
    <lineage>
        <taxon>Eukaryota</taxon>
        <taxon>Viridiplantae</taxon>
        <taxon>Chlorophyta</taxon>
        <taxon>Pyramimonadophyceae</taxon>
        <taxon>Pyramimonadales</taxon>
        <taxon>Pyramimonadaceae</taxon>
        <taxon>Cymbomonas</taxon>
    </lineage>
</organism>
<dbReference type="Proteomes" id="UP001190700">
    <property type="component" value="Unassembled WGS sequence"/>
</dbReference>
<comment type="caution">
    <text evidence="1">The sequence shown here is derived from an EMBL/GenBank/DDBJ whole genome shotgun (WGS) entry which is preliminary data.</text>
</comment>
<proteinExistence type="predicted"/>
<gene>
    <name evidence="1" type="ORF">CYMTET_6340</name>
</gene>
<evidence type="ECO:0000313" key="2">
    <source>
        <dbReference type="Proteomes" id="UP001190700"/>
    </source>
</evidence>
<feature type="non-terminal residue" evidence="1">
    <location>
        <position position="82"/>
    </location>
</feature>
<evidence type="ECO:0000313" key="1">
    <source>
        <dbReference type="EMBL" id="KAK3286083.1"/>
    </source>
</evidence>
<accession>A0AAE0LI47</accession>
<name>A0AAE0LI47_9CHLO</name>
<reference evidence="1 2" key="1">
    <citation type="journal article" date="2015" name="Genome Biol. Evol.">
        <title>Comparative Genomics of a Bacterivorous Green Alga Reveals Evolutionary Causalities and Consequences of Phago-Mixotrophic Mode of Nutrition.</title>
        <authorList>
            <person name="Burns J.A."/>
            <person name="Paasch A."/>
            <person name="Narechania A."/>
            <person name="Kim E."/>
        </authorList>
    </citation>
    <scope>NUCLEOTIDE SEQUENCE [LARGE SCALE GENOMIC DNA]</scope>
    <source>
        <strain evidence="1 2">PLY_AMNH</strain>
    </source>
</reference>
<keyword evidence="2" id="KW-1185">Reference proteome</keyword>
<dbReference type="EMBL" id="LGRX02001498">
    <property type="protein sequence ID" value="KAK3286083.1"/>
    <property type="molecule type" value="Genomic_DNA"/>
</dbReference>